<sequence>MKHYTNEQIIYLKLTASISISISPKKVKFRNLLRENVSQQSSHAICITLAQLLITKYPWILCINHQVAEQQRIEKRSIIALTSFYYPDLTA</sequence>
<proteinExistence type="predicted"/>
<dbReference type="AlphaFoldDB" id="A0A0A9GCP8"/>
<protein>
    <submittedName>
        <fullName evidence="1">Uncharacterized protein</fullName>
    </submittedName>
</protein>
<name>A0A0A9GCP8_ARUDO</name>
<accession>A0A0A9GCP8</accession>
<dbReference type="EMBL" id="GBRH01179453">
    <property type="protein sequence ID" value="JAE18443.1"/>
    <property type="molecule type" value="Transcribed_RNA"/>
</dbReference>
<evidence type="ECO:0000313" key="1">
    <source>
        <dbReference type="EMBL" id="JAE18443.1"/>
    </source>
</evidence>
<organism evidence="1">
    <name type="scientific">Arundo donax</name>
    <name type="common">Giant reed</name>
    <name type="synonym">Donax arundinaceus</name>
    <dbReference type="NCBI Taxonomy" id="35708"/>
    <lineage>
        <taxon>Eukaryota</taxon>
        <taxon>Viridiplantae</taxon>
        <taxon>Streptophyta</taxon>
        <taxon>Embryophyta</taxon>
        <taxon>Tracheophyta</taxon>
        <taxon>Spermatophyta</taxon>
        <taxon>Magnoliopsida</taxon>
        <taxon>Liliopsida</taxon>
        <taxon>Poales</taxon>
        <taxon>Poaceae</taxon>
        <taxon>PACMAD clade</taxon>
        <taxon>Arundinoideae</taxon>
        <taxon>Arundineae</taxon>
        <taxon>Arundo</taxon>
    </lineage>
</organism>
<reference evidence="1" key="2">
    <citation type="journal article" date="2015" name="Data Brief">
        <title>Shoot transcriptome of the giant reed, Arundo donax.</title>
        <authorList>
            <person name="Barrero R.A."/>
            <person name="Guerrero F.D."/>
            <person name="Moolhuijzen P."/>
            <person name="Goolsby J.A."/>
            <person name="Tidwell J."/>
            <person name="Bellgard S.E."/>
            <person name="Bellgard M.I."/>
        </authorList>
    </citation>
    <scope>NUCLEOTIDE SEQUENCE</scope>
    <source>
        <tissue evidence="1">Shoot tissue taken approximately 20 cm above the soil surface</tissue>
    </source>
</reference>
<reference evidence="1" key="1">
    <citation type="submission" date="2014-09" db="EMBL/GenBank/DDBJ databases">
        <authorList>
            <person name="Magalhaes I.L.F."/>
            <person name="Oliveira U."/>
            <person name="Santos F.R."/>
            <person name="Vidigal T.H.D.A."/>
            <person name="Brescovit A.D."/>
            <person name="Santos A.J."/>
        </authorList>
    </citation>
    <scope>NUCLEOTIDE SEQUENCE</scope>
    <source>
        <tissue evidence="1">Shoot tissue taken approximately 20 cm above the soil surface</tissue>
    </source>
</reference>